<dbReference type="InterPro" id="IPR058601">
    <property type="entry name" value="Phage_phiTE_015-like"/>
</dbReference>
<evidence type="ECO:0000313" key="1">
    <source>
        <dbReference type="EMBL" id="MET3654036.1"/>
    </source>
</evidence>
<organism evidence="1 2">
    <name type="scientific">Dyella japonica</name>
    <dbReference type="NCBI Taxonomy" id="231455"/>
    <lineage>
        <taxon>Bacteria</taxon>
        <taxon>Pseudomonadati</taxon>
        <taxon>Pseudomonadota</taxon>
        <taxon>Gammaproteobacteria</taxon>
        <taxon>Lysobacterales</taxon>
        <taxon>Rhodanobacteraceae</taxon>
        <taxon>Dyella</taxon>
    </lineage>
</organism>
<dbReference type="Proteomes" id="UP001549184">
    <property type="component" value="Unassembled WGS sequence"/>
</dbReference>
<accession>A0ABV2JYX7</accession>
<evidence type="ECO:0000313" key="2">
    <source>
        <dbReference type="Proteomes" id="UP001549184"/>
    </source>
</evidence>
<dbReference type="Pfam" id="PF26207">
    <property type="entry name" value="Phage_phiTE_015"/>
    <property type="match status" value="1"/>
</dbReference>
<dbReference type="EMBL" id="JBEPMU010000006">
    <property type="protein sequence ID" value="MET3654036.1"/>
    <property type="molecule type" value="Genomic_DNA"/>
</dbReference>
<keyword evidence="2" id="KW-1185">Reference proteome</keyword>
<proteinExistence type="predicted"/>
<reference evidence="1 2" key="1">
    <citation type="submission" date="2024-06" db="EMBL/GenBank/DDBJ databases">
        <title>Sorghum-associated microbial communities from plants grown in Nebraska, USA.</title>
        <authorList>
            <person name="Schachtman D."/>
        </authorList>
    </citation>
    <scope>NUCLEOTIDE SEQUENCE [LARGE SCALE GENOMIC DNA]</scope>
    <source>
        <strain evidence="1 2">1073</strain>
    </source>
</reference>
<protein>
    <recommendedName>
        <fullName evidence="3">Phage ABA sandwich domain-containing protein</fullName>
    </recommendedName>
</protein>
<evidence type="ECO:0008006" key="3">
    <source>
        <dbReference type="Google" id="ProtNLM"/>
    </source>
</evidence>
<name>A0ABV2JYX7_9GAMM</name>
<gene>
    <name evidence="1" type="ORF">ABIC75_003774</name>
</gene>
<dbReference type="RefSeq" id="WP_354015410.1">
    <property type="nucleotide sequence ID" value="NZ_JBEPMU010000006.1"/>
</dbReference>
<comment type="caution">
    <text evidence="1">The sequence shown here is derived from an EMBL/GenBank/DDBJ whole genome shotgun (WGS) entry which is preliminary data.</text>
</comment>
<sequence>MNDETMREAFEKWADLEGMSIEVWSNGLYYEPSTHEAWVIWQSAWNRAQASAPEGEAVAWITPQHLAQLRTDDKKNPIGVVGALVYSRNILHTNCQEIRIPLFTRSNAKAGEVEFAYAMGWRRAAIWADRDDLICDIDSPAYEKEMQAALSTHDKTKA</sequence>